<dbReference type="EMBL" id="JADFFM010000001">
    <property type="protein sequence ID" value="MBE9665463.1"/>
    <property type="molecule type" value="Genomic_DNA"/>
</dbReference>
<evidence type="ECO:0000256" key="1">
    <source>
        <dbReference type="SAM" id="Phobius"/>
    </source>
</evidence>
<comment type="caution">
    <text evidence="3">The sequence shown here is derived from an EMBL/GenBank/DDBJ whole genome shotgun (WGS) entry which is preliminary data.</text>
</comment>
<sequence length="490" mass="53965">MRTILMIHCKNYLAVEYNSKFYLAVIIAFTMVMNCTNAIAGIIKTNAKGTIEVGVARIDITPETPIRLAGFGVRSKLETEEVLMRLNAKALAFGSDAQGPSILITVDLVGISSHITNQVTEWLAKNAGIERSRVVICASHTHSGPEIGTLLNILQYRSPIAFSDSLLPVSHMNHIAHYVDQLPGKLEQVAIAALQNRKPALVSWGIGEAGFAKNRRMANGPVDHAMPLLRVTDIEGNIRAILVNYACHAVVLDYNSNKIHGDWVGEAQQLIEQKHPGAIALVAIGCGADANPSLEGIEKMAPLEQVNAIGSIIATEAERLLSTPLQPVTAYPVGRFKQIDLPFAHIPTVDELIEQTNNKTVKGYYARLALNTIARGGALPLSVAAYPVQTWTFGKQLVMIFLGGEAISDYSIRLKNELGEKIWINAYSNDVPCYVPSRRALHEPRYGYEDESSMYYYNKPSRFADDVEDRIITAVHELLPHYKPVKRSYK</sequence>
<dbReference type="Pfam" id="PF04734">
    <property type="entry name" value="Ceramidase_alk"/>
    <property type="match status" value="1"/>
</dbReference>
<dbReference type="InterPro" id="IPR031329">
    <property type="entry name" value="NEUT/ALK_ceramidase_N"/>
</dbReference>
<dbReference type="RefSeq" id="WP_194104872.1">
    <property type="nucleotide sequence ID" value="NZ_JADFFM010000001.1"/>
</dbReference>
<name>A0ABR9XDJ2_9SPHI</name>
<keyword evidence="1" id="KW-0472">Membrane</keyword>
<evidence type="ECO:0000313" key="4">
    <source>
        <dbReference type="Proteomes" id="UP000632774"/>
    </source>
</evidence>
<accession>A0ABR9XDJ2</accession>
<feature type="transmembrane region" description="Helical" evidence="1">
    <location>
        <begin position="21"/>
        <end position="43"/>
    </location>
</feature>
<organism evidence="3 4">
    <name type="scientific">Mucilaginibacter boryungensis</name>
    <dbReference type="NCBI Taxonomy" id="768480"/>
    <lineage>
        <taxon>Bacteria</taxon>
        <taxon>Pseudomonadati</taxon>
        <taxon>Bacteroidota</taxon>
        <taxon>Sphingobacteriia</taxon>
        <taxon>Sphingobacteriales</taxon>
        <taxon>Sphingobacteriaceae</taxon>
        <taxon>Mucilaginibacter</taxon>
    </lineage>
</organism>
<evidence type="ECO:0000313" key="3">
    <source>
        <dbReference type="EMBL" id="MBE9665463.1"/>
    </source>
</evidence>
<keyword evidence="1" id="KW-1133">Transmembrane helix</keyword>
<keyword evidence="4" id="KW-1185">Reference proteome</keyword>
<dbReference type="Proteomes" id="UP000632774">
    <property type="component" value="Unassembled WGS sequence"/>
</dbReference>
<gene>
    <name evidence="3" type="ORF">IRJ18_03760</name>
</gene>
<reference evidence="3 4" key="1">
    <citation type="submission" date="2020-10" db="EMBL/GenBank/DDBJ databases">
        <title>Mucilaginibacter mali sp. nov., isolated from rhizosphere soil of apple orchard.</title>
        <authorList>
            <person name="Lee J.-S."/>
            <person name="Kim H.S."/>
            <person name="Kim J.-S."/>
        </authorList>
    </citation>
    <scope>NUCLEOTIDE SEQUENCE [LARGE SCALE GENOMIC DNA]</scope>
    <source>
        <strain evidence="3 4">KCTC 23157</strain>
    </source>
</reference>
<protein>
    <submittedName>
        <fullName evidence="3">Neutral/alkaline non-lysosomal ceramidase N-terminal domain-containing protein</fullName>
    </submittedName>
</protein>
<proteinExistence type="predicted"/>
<evidence type="ECO:0000259" key="2">
    <source>
        <dbReference type="Pfam" id="PF04734"/>
    </source>
</evidence>
<keyword evidence="1" id="KW-0812">Transmembrane</keyword>
<feature type="domain" description="Neutral/alkaline non-lysosomal ceramidase N-terminal" evidence="2">
    <location>
        <begin position="52"/>
        <end position="276"/>
    </location>
</feature>